<proteinExistence type="predicted"/>
<feature type="compositionally biased region" description="Basic residues" evidence="1">
    <location>
        <begin position="63"/>
        <end position="75"/>
    </location>
</feature>
<gene>
    <name evidence="3" type="ORF">CDD81_8140</name>
</gene>
<keyword evidence="4" id="KW-1185">Reference proteome</keyword>
<evidence type="ECO:0000256" key="1">
    <source>
        <dbReference type="SAM" id="MobiDB-lite"/>
    </source>
</evidence>
<feature type="region of interest" description="Disordered" evidence="1">
    <location>
        <begin position="63"/>
        <end position="95"/>
    </location>
</feature>
<dbReference type="EMBL" id="NJET01000098">
    <property type="protein sequence ID" value="PHH61625.1"/>
    <property type="molecule type" value="Genomic_DNA"/>
</dbReference>
<dbReference type="OrthoDB" id="4747879at2759"/>
<keyword evidence="2" id="KW-0472">Membrane</keyword>
<evidence type="ECO:0000313" key="3">
    <source>
        <dbReference type="EMBL" id="PHH61625.1"/>
    </source>
</evidence>
<evidence type="ECO:0000256" key="2">
    <source>
        <dbReference type="SAM" id="Phobius"/>
    </source>
</evidence>
<feature type="transmembrane region" description="Helical" evidence="2">
    <location>
        <begin position="34"/>
        <end position="56"/>
    </location>
</feature>
<reference evidence="3 4" key="1">
    <citation type="submission" date="2017-06" db="EMBL/GenBank/DDBJ databases">
        <title>Ant-infecting Ophiocordyceps genomes reveal a high diversity of potential behavioral manipulation genes and a possible major role for enterotoxins.</title>
        <authorList>
            <person name="De Bekker C."/>
            <person name="Evans H.C."/>
            <person name="Brachmann A."/>
            <person name="Hughes D.P."/>
        </authorList>
    </citation>
    <scope>NUCLEOTIDE SEQUENCE [LARGE SCALE GENOMIC DNA]</scope>
    <source>
        <strain evidence="3 4">Map64</strain>
    </source>
</reference>
<evidence type="ECO:0000313" key="4">
    <source>
        <dbReference type="Proteomes" id="UP000226192"/>
    </source>
</evidence>
<dbReference type="STRING" id="1399860.A0A2C5XWI6"/>
<organism evidence="3 4">
    <name type="scientific">Ophiocordyceps australis</name>
    <dbReference type="NCBI Taxonomy" id="1399860"/>
    <lineage>
        <taxon>Eukaryota</taxon>
        <taxon>Fungi</taxon>
        <taxon>Dikarya</taxon>
        <taxon>Ascomycota</taxon>
        <taxon>Pezizomycotina</taxon>
        <taxon>Sordariomycetes</taxon>
        <taxon>Hypocreomycetidae</taxon>
        <taxon>Hypocreales</taxon>
        <taxon>Ophiocordycipitaceae</taxon>
        <taxon>Ophiocordyceps</taxon>
    </lineage>
</organism>
<sequence length="95" mass="10567">MHIPSRLLSRVSKHGQDMAPPLWKRGSTSTDTQIGIIVGVLIAIFLMGVCAFLWIYRHSVRFSSRPRRRQRRKSTSSKSSKASKTCDAAPAPDTA</sequence>
<dbReference type="Proteomes" id="UP000226192">
    <property type="component" value="Unassembled WGS sequence"/>
</dbReference>
<accession>A0A2C5XWI6</accession>
<comment type="caution">
    <text evidence="3">The sequence shown here is derived from an EMBL/GenBank/DDBJ whole genome shotgun (WGS) entry which is preliminary data.</text>
</comment>
<feature type="region of interest" description="Disordered" evidence="1">
    <location>
        <begin position="1"/>
        <end position="28"/>
    </location>
</feature>
<name>A0A2C5XWI6_9HYPO</name>
<dbReference type="AlphaFoldDB" id="A0A2C5XWI6"/>
<protein>
    <submittedName>
        <fullName evidence="3">Uncharacterized protein</fullName>
    </submittedName>
</protein>
<keyword evidence="2" id="KW-1133">Transmembrane helix</keyword>
<keyword evidence="2" id="KW-0812">Transmembrane</keyword>